<name>A0A2M9XD24_9LEPT</name>
<keyword evidence="5" id="KW-1185">Reference proteome</keyword>
<dbReference type="AlphaFoldDB" id="A0A2M9XD24"/>
<dbReference type="Proteomes" id="UP000232196">
    <property type="component" value="Unassembled WGS sequence"/>
</dbReference>
<accession>A0A2M9XD24</accession>
<dbReference type="InterPro" id="IPR051734">
    <property type="entry name" value="VapB_TA_antitoxins"/>
</dbReference>
<dbReference type="NCBIfam" id="NF040493">
    <property type="entry name" value="TA_anti_VapB"/>
    <property type="match status" value="1"/>
</dbReference>
<dbReference type="Pfam" id="PF04014">
    <property type="entry name" value="MazE_antitoxin"/>
    <property type="match status" value="1"/>
</dbReference>
<evidence type="ECO:0000313" key="5">
    <source>
        <dbReference type="Proteomes" id="UP000232196"/>
    </source>
</evidence>
<dbReference type="InterPro" id="IPR047976">
    <property type="entry name" value="Anti_VapB2-like"/>
</dbReference>
<protein>
    <submittedName>
        <fullName evidence="4">Antidote-toxin recognition MazE</fullName>
    </submittedName>
</protein>
<gene>
    <name evidence="4" type="ORF">CH357_10915</name>
</gene>
<feature type="domain" description="SpoVT-AbrB" evidence="3">
    <location>
        <begin position="4"/>
        <end position="44"/>
    </location>
</feature>
<evidence type="ECO:0000259" key="3">
    <source>
        <dbReference type="PROSITE" id="PS51740"/>
    </source>
</evidence>
<sequence>MNRAKIFKNGDSQAVRLPKEYRFKGKEVYIHKEGEVVILTPIQEAVDRLWNSLNEFSTDFKIERDQPKDYDRRDPI</sequence>
<dbReference type="PROSITE" id="PS51740">
    <property type="entry name" value="SPOVT_ABRB"/>
    <property type="match status" value="1"/>
</dbReference>
<evidence type="ECO:0000256" key="2">
    <source>
        <dbReference type="PROSITE-ProRule" id="PRU01076"/>
    </source>
</evidence>
<dbReference type="GO" id="GO:0003677">
    <property type="term" value="F:DNA binding"/>
    <property type="evidence" value="ECO:0007669"/>
    <property type="project" value="UniProtKB-UniRule"/>
</dbReference>
<dbReference type="EMBL" id="NPDN01000005">
    <property type="protein sequence ID" value="PJZ25603.1"/>
    <property type="molecule type" value="Genomic_DNA"/>
</dbReference>
<reference evidence="4 5" key="1">
    <citation type="submission" date="2017-07" db="EMBL/GenBank/DDBJ databases">
        <title>Leptospira spp. isolated from tropical soils.</title>
        <authorList>
            <person name="Thibeaux R."/>
            <person name="Iraola G."/>
            <person name="Ferres I."/>
            <person name="Bierque E."/>
            <person name="Girault D."/>
            <person name="Soupe-Gilbert M.-E."/>
            <person name="Picardeau M."/>
            <person name="Goarant C."/>
        </authorList>
    </citation>
    <scope>NUCLEOTIDE SEQUENCE [LARGE SCALE GENOMIC DNA]</scope>
    <source>
        <strain evidence="4 5">MCA1-C-A1</strain>
    </source>
</reference>
<dbReference type="SMART" id="SM00966">
    <property type="entry name" value="SpoVT_AbrB"/>
    <property type="match status" value="1"/>
</dbReference>
<dbReference type="InterPro" id="IPR007159">
    <property type="entry name" value="SpoVT-AbrB_dom"/>
</dbReference>
<dbReference type="SUPFAM" id="SSF89447">
    <property type="entry name" value="AbrB/MazE/MraZ-like"/>
    <property type="match status" value="1"/>
</dbReference>
<evidence type="ECO:0000256" key="1">
    <source>
        <dbReference type="ARBA" id="ARBA00007924"/>
    </source>
</evidence>
<dbReference type="InterPro" id="IPR037914">
    <property type="entry name" value="SpoVT-AbrB_sf"/>
</dbReference>
<comment type="similarity">
    <text evidence="1">Belongs to the VapB family.</text>
</comment>
<dbReference type="PANTHER" id="PTHR37550">
    <property type="entry name" value="ANTITOXIN VAPB1"/>
    <property type="match status" value="1"/>
</dbReference>
<evidence type="ECO:0000313" key="4">
    <source>
        <dbReference type="EMBL" id="PJZ25603.1"/>
    </source>
</evidence>
<dbReference type="PANTHER" id="PTHR37550:SF3">
    <property type="entry name" value="ANTITOXIN VAPB1"/>
    <property type="match status" value="1"/>
</dbReference>
<dbReference type="RefSeq" id="WP_100706976.1">
    <property type="nucleotide sequence ID" value="NZ_NPDL01000008.1"/>
</dbReference>
<comment type="caution">
    <text evidence="4">The sequence shown here is derived from an EMBL/GenBank/DDBJ whole genome shotgun (WGS) entry which is preliminary data.</text>
</comment>
<keyword evidence="2" id="KW-0238">DNA-binding</keyword>
<dbReference type="OrthoDB" id="9810009at2"/>
<proteinExistence type="inferred from homology"/>
<dbReference type="Gene3D" id="2.10.260.10">
    <property type="match status" value="1"/>
</dbReference>
<organism evidence="4 5">
    <name type="scientific">Leptospira hartskeerlii</name>
    <dbReference type="NCBI Taxonomy" id="2023177"/>
    <lineage>
        <taxon>Bacteria</taxon>
        <taxon>Pseudomonadati</taxon>
        <taxon>Spirochaetota</taxon>
        <taxon>Spirochaetia</taxon>
        <taxon>Leptospirales</taxon>
        <taxon>Leptospiraceae</taxon>
        <taxon>Leptospira</taxon>
    </lineage>
</organism>